<accession>A0A5J5BD58</accession>
<feature type="domain" description="Retrovirus-related Pol polyprotein from transposon TNT 1-94-like beta-barrel" evidence="1">
    <location>
        <begin position="35"/>
        <end position="71"/>
    </location>
</feature>
<gene>
    <name evidence="2" type="ORF">F0562_025086</name>
</gene>
<dbReference type="OrthoDB" id="1938972at2759"/>
<name>A0A5J5BD58_9ASTE</name>
<dbReference type="AlphaFoldDB" id="A0A5J5BD58"/>
<sequence>MLASSSSPIESSSVNFIGNLFSSQLNFPFNRRLHWVVDSGVSHHICHHKDAFTDLQPLATPHSIRLPTGQDIPDPQSMKLTGASNLCNGLYVYRPEPPMVFAAQSTANKTMTSTSRSSLQFYYS</sequence>
<reference evidence="2 3" key="1">
    <citation type="submission" date="2019-09" db="EMBL/GenBank/DDBJ databases">
        <title>A chromosome-level genome assembly of the Chinese tupelo Nyssa sinensis.</title>
        <authorList>
            <person name="Yang X."/>
            <person name="Kang M."/>
            <person name="Yang Y."/>
            <person name="Xiong H."/>
            <person name="Wang M."/>
            <person name="Zhang Z."/>
            <person name="Wang Z."/>
            <person name="Wu H."/>
            <person name="Ma T."/>
            <person name="Liu J."/>
            <person name="Xi Z."/>
        </authorList>
    </citation>
    <scope>NUCLEOTIDE SEQUENCE [LARGE SCALE GENOMIC DNA]</scope>
    <source>
        <strain evidence="2">J267</strain>
        <tissue evidence="2">Leaf</tissue>
    </source>
</reference>
<keyword evidence="3" id="KW-1185">Reference proteome</keyword>
<protein>
    <recommendedName>
        <fullName evidence="1">Retrovirus-related Pol polyprotein from transposon TNT 1-94-like beta-barrel domain-containing protein</fullName>
    </recommendedName>
</protein>
<organism evidence="2 3">
    <name type="scientific">Nyssa sinensis</name>
    <dbReference type="NCBI Taxonomy" id="561372"/>
    <lineage>
        <taxon>Eukaryota</taxon>
        <taxon>Viridiplantae</taxon>
        <taxon>Streptophyta</taxon>
        <taxon>Embryophyta</taxon>
        <taxon>Tracheophyta</taxon>
        <taxon>Spermatophyta</taxon>
        <taxon>Magnoliopsida</taxon>
        <taxon>eudicotyledons</taxon>
        <taxon>Gunneridae</taxon>
        <taxon>Pentapetalae</taxon>
        <taxon>asterids</taxon>
        <taxon>Cornales</taxon>
        <taxon>Nyssaceae</taxon>
        <taxon>Nyssa</taxon>
    </lineage>
</organism>
<evidence type="ECO:0000259" key="1">
    <source>
        <dbReference type="Pfam" id="PF22936"/>
    </source>
</evidence>
<evidence type="ECO:0000313" key="2">
    <source>
        <dbReference type="EMBL" id="KAA8541115.1"/>
    </source>
</evidence>
<proteinExistence type="predicted"/>
<dbReference type="InterPro" id="IPR054722">
    <property type="entry name" value="PolX-like_BBD"/>
</dbReference>
<dbReference type="EMBL" id="CM018036">
    <property type="protein sequence ID" value="KAA8541115.1"/>
    <property type="molecule type" value="Genomic_DNA"/>
</dbReference>
<evidence type="ECO:0000313" key="3">
    <source>
        <dbReference type="Proteomes" id="UP000325577"/>
    </source>
</evidence>
<dbReference type="Pfam" id="PF22936">
    <property type="entry name" value="Pol_BBD"/>
    <property type="match status" value="1"/>
</dbReference>
<dbReference type="Proteomes" id="UP000325577">
    <property type="component" value="Linkage Group LG13"/>
</dbReference>